<sequence length="170" mass="19666">MSVVNLAKMFFMIMDILMNEDDNYIIAGNEIIAECTGFSVSYVLQLTPLFLKKTLTCLHKSYPVRLKGIYCTNTPKVFETVFNLGKTFMPAKLKNRMYLFSKSHANKLHTYVPQCDLPEELGGNNGSVKDLTVEWKQKVESYREWFLEDSRYGSNEKLRVDTSQKHCKIL</sequence>
<dbReference type="Proteomes" id="UP000801492">
    <property type="component" value="Unassembled WGS sequence"/>
</dbReference>
<protein>
    <recommendedName>
        <fullName evidence="1">CRAL-TRIO domain-containing protein</fullName>
    </recommendedName>
</protein>
<dbReference type="PROSITE" id="PS50191">
    <property type="entry name" value="CRAL_TRIO"/>
    <property type="match status" value="1"/>
</dbReference>
<dbReference type="InterPro" id="IPR036865">
    <property type="entry name" value="CRAL-TRIO_dom_sf"/>
</dbReference>
<gene>
    <name evidence="2" type="ORF">ILUMI_24544</name>
</gene>
<dbReference type="GO" id="GO:1902936">
    <property type="term" value="F:phosphatidylinositol bisphosphate binding"/>
    <property type="evidence" value="ECO:0007669"/>
    <property type="project" value="TreeGrafter"/>
</dbReference>
<feature type="domain" description="CRAL-TRIO" evidence="1">
    <location>
        <begin position="1"/>
        <end position="129"/>
    </location>
</feature>
<keyword evidence="3" id="KW-1185">Reference proteome</keyword>
<proteinExistence type="predicted"/>
<reference evidence="2" key="1">
    <citation type="submission" date="2019-08" db="EMBL/GenBank/DDBJ databases">
        <title>The genome of the North American firefly Photinus pyralis.</title>
        <authorList>
            <consortium name="Photinus pyralis genome working group"/>
            <person name="Fallon T.R."/>
            <person name="Sander Lower S.E."/>
            <person name="Weng J.-K."/>
        </authorList>
    </citation>
    <scope>NUCLEOTIDE SEQUENCE</scope>
    <source>
        <strain evidence="2">TRF0915ILg1</strain>
        <tissue evidence="2">Whole body</tissue>
    </source>
</reference>
<dbReference type="SUPFAM" id="SSF52087">
    <property type="entry name" value="CRAL/TRIO domain"/>
    <property type="match status" value="1"/>
</dbReference>
<accession>A0A8K0CCC4</accession>
<dbReference type="EMBL" id="VTPC01090712">
    <property type="protein sequence ID" value="KAF2881632.1"/>
    <property type="molecule type" value="Genomic_DNA"/>
</dbReference>
<evidence type="ECO:0000313" key="3">
    <source>
        <dbReference type="Proteomes" id="UP000801492"/>
    </source>
</evidence>
<dbReference type="PRINTS" id="PR00180">
    <property type="entry name" value="CRETINALDHBP"/>
</dbReference>
<dbReference type="CDD" id="cd00170">
    <property type="entry name" value="SEC14"/>
    <property type="match status" value="1"/>
</dbReference>
<dbReference type="InterPro" id="IPR001251">
    <property type="entry name" value="CRAL-TRIO_dom"/>
</dbReference>
<dbReference type="AlphaFoldDB" id="A0A8K0CCC4"/>
<dbReference type="PANTHER" id="PTHR10174">
    <property type="entry name" value="ALPHA-TOCOPHEROL TRANSFER PROTEIN-RELATED"/>
    <property type="match status" value="1"/>
</dbReference>
<dbReference type="Gene3D" id="1.20.5.1200">
    <property type="entry name" value="Alpha-tocopherol transfer"/>
    <property type="match status" value="1"/>
</dbReference>
<dbReference type="PANTHER" id="PTHR10174:SF216">
    <property type="entry name" value="CRAL-TRIO DOMAIN-CONTAINING PROTEIN-RELATED"/>
    <property type="match status" value="1"/>
</dbReference>
<evidence type="ECO:0000259" key="1">
    <source>
        <dbReference type="PROSITE" id="PS50191"/>
    </source>
</evidence>
<dbReference type="OrthoDB" id="8169913at2759"/>
<dbReference type="Pfam" id="PF00650">
    <property type="entry name" value="CRAL_TRIO"/>
    <property type="match status" value="1"/>
</dbReference>
<dbReference type="Gene3D" id="3.40.525.10">
    <property type="entry name" value="CRAL-TRIO lipid binding domain"/>
    <property type="match status" value="1"/>
</dbReference>
<evidence type="ECO:0000313" key="2">
    <source>
        <dbReference type="EMBL" id="KAF2881632.1"/>
    </source>
</evidence>
<name>A0A8K0CCC4_IGNLU</name>
<organism evidence="2 3">
    <name type="scientific">Ignelater luminosus</name>
    <name type="common">Cucubano</name>
    <name type="synonym">Pyrophorus luminosus</name>
    <dbReference type="NCBI Taxonomy" id="2038154"/>
    <lineage>
        <taxon>Eukaryota</taxon>
        <taxon>Metazoa</taxon>
        <taxon>Ecdysozoa</taxon>
        <taxon>Arthropoda</taxon>
        <taxon>Hexapoda</taxon>
        <taxon>Insecta</taxon>
        <taxon>Pterygota</taxon>
        <taxon>Neoptera</taxon>
        <taxon>Endopterygota</taxon>
        <taxon>Coleoptera</taxon>
        <taxon>Polyphaga</taxon>
        <taxon>Elateriformia</taxon>
        <taxon>Elateroidea</taxon>
        <taxon>Elateridae</taxon>
        <taxon>Agrypninae</taxon>
        <taxon>Pyrophorini</taxon>
        <taxon>Ignelater</taxon>
    </lineage>
</organism>
<comment type="caution">
    <text evidence="2">The sequence shown here is derived from an EMBL/GenBank/DDBJ whole genome shotgun (WGS) entry which is preliminary data.</text>
</comment>
<dbReference type="GO" id="GO:0016020">
    <property type="term" value="C:membrane"/>
    <property type="evidence" value="ECO:0007669"/>
    <property type="project" value="TreeGrafter"/>
</dbReference>